<keyword evidence="3" id="KW-1185">Reference proteome</keyword>
<evidence type="ECO:0000313" key="3">
    <source>
        <dbReference type="Proteomes" id="UP000291189"/>
    </source>
</evidence>
<evidence type="ECO:0000259" key="1">
    <source>
        <dbReference type="PROSITE" id="PS50801"/>
    </source>
</evidence>
<proteinExistence type="predicted"/>
<gene>
    <name evidence="2" type="ORF">ETU37_05260</name>
</gene>
<dbReference type="InterPro" id="IPR036513">
    <property type="entry name" value="STAS_dom_sf"/>
</dbReference>
<protein>
    <recommendedName>
        <fullName evidence="1">STAS domain-containing protein</fullName>
    </recommendedName>
</protein>
<dbReference type="EMBL" id="SDPU01000013">
    <property type="protein sequence ID" value="RYU13930.1"/>
    <property type="molecule type" value="Genomic_DNA"/>
</dbReference>
<accession>A0A4Q5J5L1</accession>
<dbReference type="Proteomes" id="UP000291189">
    <property type="component" value="Unassembled WGS sequence"/>
</dbReference>
<sequence>MSYDGLHGSAAGEAGPRVDVLLRPQGARVAGIFDATTSAWVGYQLFEHLEHHRERLGGVRLIGGFVVDLTRLEILGGAGTRVLDQLVVEAGERGIGIELLVRSGSTTERVLRLVGLGCHVRGRVR</sequence>
<comment type="caution">
    <text evidence="2">The sequence shown here is derived from an EMBL/GenBank/DDBJ whole genome shotgun (WGS) entry which is preliminary data.</text>
</comment>
<name>A0A4Q5J5L1_9ACTN</name>
<feature type="domain" description="STAS" evidence="1">
    <location>
        <begin position="28"/>
        <end position="125"/>
    </location>
</feature>
<dbReference type="RefSeq" id="WP_129986032.1">
    <property type="nucleotide sequence ID" value="NZ_SDPU01000013.1"/>
</dbReference>
<dbReference type="Gene3D" id="3.30.750.24">
    <property type="entry name" value="STAS domain"/>
    <property type="match status" value="1"/>
</dbReference>
<reference evidence="2 3" key="1">
    <citation type="submission" date="2019-01" db="EMBL/GenBank/DDBJ databases">
        <title>Nocardioides guangzhouensis sp. nov., an actinobacterium isolated from soil.</title>
        <authorList>
            <person name="Fu Y."/>
            <person name="Cai Y."/>
            <person name="Lin Z."/>
            <person name="Chen P."/>
        </authorList>
    </citation>
    <scope>NUCLEOTIDE SEQUENCE [LARGE SCALE GENOMIC DNA]</scope>
    <source>
        <strain evidence="2 3">NBRC 105384</strain>
    </source>
</reference>
<dbReference type="InterPro" id="IPR002645">
    <property type="entry name" value="STAS_dom"/>
</dbReference>
<organism evidence="2 3">
    <name type="scientific">Nocardioides iriomotensis</name>
    <dbReference type="NCBI Taxonomy" id="715784"/>
    <lineage>
        <taxon>Bacteria</taxon>
        <taxon>Bacillati</taxon>
        <taxon>Actinomycetota</taxon>
        <taxon>Actinomycetes</taxon>
        <taxon>Propionibacteriales</taxon>
        <taxon>Nocardioidaceae</taxon>
        <taxon>Nocardioides</taxon>
    </lineage>
</organism>
<evidence type="ECO:0000313" key="2">
    <source>
        <dbReference type="EMBL" id="RYU13930.1"/>
    </source>
</evidence>
<dbReference type="PROSITE" id="PS50801">
    <property type="entry name" value="STAS"/>
    <property type="match status" value="1"/>
</dbReference>
<dbReference type="AlphaFoldDB" id="A0A4Q5J5L1"/>